<keyword evidence="1" id="KW-0175">Coiled coil</keyword>
<evidence type="ECO:0000256" key="1">
    <source>
        <dbReference type="SAM" id="Coils"/>
    </source>
</evidence>
<evidence type="ECO:0000313" key="3">
    <source>
        <dbReference type="EMBL" id="OGC47582.1"/>
    </source>
</evidence>
<dbReference type="AlphaFoldDB" id="A0A1F4URQ4"/>
<comment type="caution">
    <text evidence="3">The sequence shown here is derived from an EMBL/GenBank/DDBJ whole genome shotgun (WGS) entry which is preliminary data.</text>
</comment>
<dbReference type="EMBL" id="MEVA01000006">
    <property type="protein sequence ID" value="OGC47582.1"/>
    <property type="molecule type" value="Genomic_DNA"/>
</dbReference>
<protein>
    <submittedName>
        <fullName evidence="3">Uncharacterized protein</fullName>
    </submittedName>
</protein>
<sequence>MIWLKGVIKNVIRVATKPLLPWLAPFFLRRESAAAKKAEEAAEAAEEQAYQEQLQKDLALEKAKTGGGGSQASSPEPTKVEEKVDQAPSTEPAMQKGVLQALFIKGRLDRIFYLGGNATQKGVIIQGCTILAGFWEGYAKPYSFTGLLAIVDGIKTRPATDEDLAEMSRQWDEKKNGISFSDWLEGLLKLPKHAELKKEGKDRLAKLASASMATS</sequence>
<name>A0A1F4URQ4_UNCKA</name>
<organism evidence="3 4">
    <name type="scientific">candidate division WWE3 bacterium RIFCSPHIGHO2_01_FULL_42_13</name>
    <dbReference type="NCBI Taxonomy" id="1802617"/>
    <lineage>
        <taxon>Bacteria</taxon>
        <taxon>Katanobacteria</taxon>
    </lineage>
</organism>
<proteinExistence type="predicted"/>
<feature type="region of interest" description="Disordered" evidence="2">
    <location>
        <begin position="64"/>
        <end position="91"/>
    </location>
</feature>
<evidence type="ECO:0000256" key="2">
    <source>
        <dbReference type="SAM" id="MobiDB-lite"/>
    </source>
</evidence>
<gene>
    <name evidence="3" type="ORF">A2886_02225</name>
</gene>
<reference evidence="3 4" key="1">
    <citation type="journal article" date="2016" name="Nat. Commun.">
        <title>Thousands of microbial genomes shed light on interconnected biogeochemical processes in an aquifer system.</title>
        <authorList>
            <person name="Anantharaman K."/>
            <person name="Brown C.T."/>
            <person name="Hug L.A."/>
            <person name="Sharon I."/>
            <person name="Castelle C.J."/>
            <person name="Probst A.J."/>
            <person name="Thomas B.C."/>
            <person name="Singh A."/>
            <person name="Wilkins M.J."/>
            <person name="Karaoz U."/>
            <person name="Brodie E.L."/>
            <person name="Williams K.H."/>
            <person name="Hubbard S.S."/>
            <person name="Banfield J.F."/>
        </authorList>
    </citation>
    <scope>NUCLEOTIDE SEQUENCE [LARGE SCALE GENOMIC DNA]</scope>
</reference>
<accession>A0A1F4URQ4</accession>
<dbReference type="Proteomes" id="UP000176608">
    <property type="component" value="Unassembled WGS sequence"/>
</dbReference>
<evidence type="ECO:0000313" key="4">
    <source>
        <dbReference type="Proteomes" id="UP000176608"/>
    </source>
</evidence>
<feature type="coiled-coil region" evidence="1">
    <location>
        <begin position="28"/>
        <end position="55"/>
    </location>
</feature>